<feature type="domain" description="DUF6598" evidence="2">
    <location>
        <begin position="290"/>
        <end position="382"/>
    </location>
</feature>
<evidence type="ECO:0000256" key="1">
    <source>
        <dbReference type="SAM" id="MobiDB-lite"/>
    </source>
</evidence>
<name>M8APS1_AEGTA</name>
<dbReference type="AlphaFoldDB" id="M8APS1"/>
<dbReference type="InterPro" id="IPR046533">
    <property type="entry name" value="DUF6598"/>
</dbReference>
<sequence length="526" mass="59789">MPGASGKRSASEEKTLLSEPELMSEEEALLADRELTSEEEALLVGRQLMSEEKPLQADPELMFEVDKARQVDLDVNLGRVFTALMPLLRNIMPQPTLREMTLLTEPEPEPEPALQLEEVLLPELELTLQDDALHMEPVTDTKLTLEENAQQMRLVAETETESDTESDIALTLEENAQQMKLVTDTETETGTGTGTETESESESELALEEMLMMIEPDPEMTEEEKALRALHIVCCKEFTEYDPRKNAFVCTRFNSFNIAFFDLNEESAAILGPPLKDLPYSQWEPTEESSVNVISLKINESDVPYPINIFGTVLARDEVDYKCVYLFRRERDDSQCINSEKDMLTLTGPSRGFVVSDTIFFEINLKIKGDNITGDRDFSKVTLDVKILNGQLDLPFKGKISAGTTENTHNHIILYEYDDSKATGTHGLIGDGHLVVLTRKLVAVPRLNFVLNEEPESMIYVCFCDKDDEDKQTLVMLQYPYEEMVCCHGSYKMHLKVVWRPILTSPLRDDFEKRWRSVPMRSFMIP</sequence>
<dbReference type="PANTHER" id="PTHR33065">
    <property type="entry name" value="OS07G0486400 PROTEIN"/>
    <property type="match status" value="1"/>
</dbReference>
<organism evidence="3">
    <name type="scientific">Aegilops tauschii</name>
    <name type="common">Tausch's goatgrass</name>
    <name type="synonym">Aegilops squarrosa</name>
    <dbReference type="NCBI Taxonomy" id="37682"/>
    <lineage>
        <taxon>Eukaryota</taxon>
        <taxon>Viridiplantae</taxon>
        <taxon>Streptophyta</taxon>
        <taxon>Embryophyta</taxon>
        <taxon>Tracheophyta</taxon>
        <taxon>Spermatophyta</taxon>
        <taxon>Magnoliopsida</taxon>
        <taxon>Liliopsida</taxon>
        <taxon>Poales</taxon>
        <taxon>Poaceae</taxon>
        <taxon>BOP clade</taxon>
        <taxon>Pooideae</taxon>
        <taxon>Triticodae</taxon>
        <taxon>Triticeae</taxon>
        <taxon>Triticinae</taxon>
        <taxon>Aegilops</taxon>
    </lineage>
</organism>
<reference evidence="3" key="1">
    <citation type="submission" date="2015-06" db="UniProtKB">
        <authorList>
            <consortium name="EnsemblPlants"/>
        </authorList>
    </citation>
    <scope>IDENTIFICATION</scope>
</reference>
<dbReference type="Pfam" id="PF20241">
    <property type="entry name" value="DUF6598"/>
    <property type="match status" value="1"/>
</dbReference>
<dbReference type="EnsemblPlants" id="EMT06566">
    <property type="protein sequence ID" value="EMT06566"/>
    <property type="gene ID" value="F775_07313"/>
</dbReference>
<evidence type="ECO:0000313" key="3">
    <source>
        <dbReference type="EnsemblPlants" id="EMT06566"/>
    </source>
</evidence>
<evidence type="ECO:0000259" key="2">
    <source>
        <dbReference type="Pfam" id="PF20241"/>
    </source>
</evidence>
<protein>
    <recommendedName>
        <fullName evidence="2">DUF6598 domain-containing protein</fullName>
    </recommendedName>
</protein>
<feature type="region of interest" description="Disordered" evidence="1">
    <location>
        <begin position="183"/>
        <end position="203"/>
    </location>
</feature>
<accession>M8APS1</accession>
<feature type="region of interest" description="Disordered" evidence="1">
    <location>
        <begin position="1"/>
        <end position="23"/>
    </location>
</feature>
<dbReference type="PANTHER" id="PTHR33065:SF10">
    <property type="entry name" value="DUF6598 DOMAIN-CONTAINING PROTEIN"/>
    <property type="match status" value="1"/>
</dbReference>
<proteinExistence type="predicted"/>